<evidence type="ECO:0000256" key="3">
    <source>
        <dbReference type="ARBA" id="ARBA00022833"/>
    </source>
</evidence>
<dbReference type="GO" id="GO:0045944">
    <property type="term" value="P:positive regulation of transcription by RNA polymerase II"/>
    <property type="evidence" value="ECO:0007669"/>
    <property type="project" value="TreeGrafter"/>
</dbReference>
<evidence type="ECO:0000256" key="7">
    <source>
        <dbReference type="ARBA" id="ARBA00023242"/>
    </source>
</evidence>
<keyword evidence="7" id="KW-0539">Nucleus</keyword>
<evidence type="ECO:0000313" key="11">
    <source>
        <dbReference type="Proteomes" id="UP000224634"/>
    </source>
</evidence>
<reference evidence="10 11" key="1">
    <citation type="submission" date="2017-10" db="EMBL/GenBank/DDBJ databases">
        <title>Comparative genomics in systemic dimorphic fungi from Ajellomycetaceae.</title>
        <authorList>
            <person name="Munoz J.F."/>
            <person name="Mcewen J.G."/>
            <person name="Clay O.K."/>
            <person name="Cuomo C.A."/>
        </authorList>
    </citation>
    <scope>NUCLEOTIDE SEQUENCE [LARGE SCALE GENOMIC DNA]</scope>
    <source>
        <strain evidence="10 11">UAMH7299</strain>
    </source>
</reference>
<protein>
    <recommendedName>
        <fullName evidence="9">Zn(2)-C6 fungal-type domain-containing protein</fullName>
    </recommendedName>
</protein>
<dbReference type="PANTHER" id="PTHR47782">
    <property type="entry name" value="ZN(II)2CYS6 TRANSCRIPTION FACTOR (EUROFUNG)-RELATED"/>
    <property type="match status" value="1"/>
</dbReference>
<keyword evidence="4" id="KW-0805">Transcription regulation</keyword>
<evidence type="ECO:0000313" key="10">
    <source>
        <dbReference type="EMBL" id="PGH27882.1"/>
    </source>
</evidence>
<evidence type="ECO:0000256" key="1">
    <source>
        <dbReference type="ARBA" id="ARBA00004123"/>
    </source>
</evidence>
<dbReference type="GO" id="GO:0043565">
    <property type="term" value="F:sequence-specific DNA binding"/>
    <property type="evidence" value="ECO:0007669"/>
    <property type="project" value="TreeGrafter"/>
</dbReference>
<dbReference type="PANTHER" id="PTHR47782:SF12">
    <property type="entry name" value="ZN(II)2CYS6 TRANSCRIPTION FACTOR (EUROFUNG)"/>
    <property type="match status" value="1"/>
</dbReference>
<feature type="compositionally biased region" description="Polar residues" evidence="8">
    <location>
        <begin position="127"/>
        <end position="136"/>
    </location>
</feature>
<feature type="domain" description="Zn(2)-C6 fungal-type" evidence="9">
    <location>
        <begin position="24"/>
        <end position="57"/>
    </location>
</feature>
<evidence type="ECO:0000259" key="9">
    <source>
        <dbReference type="PROSITE" id="PS50048"/>
    </source>
</evidence>
<evidence type="ECO:0000256" key="6">
    <source>
        <dbReference type="ARBA" id="ARBA00023163"/>
    </source>
</evidence>
<dbReference type="GO" id="GO:0005634">
    <property type="term" value="C:nucleus"/>
    <property type="evidence" value="ECO:0007669"/>
    <property type="project" value="UniProtKB-SubCell"/>
</dbReference>
<comment type="caution">
    <text evidence="10">The sequence shown here is derived from an EMBL/GenBank/DDBJ whole genome shotgun (WGS) entry which is preliminary data.</text>
</comment>
<dbReference type="CDD" id="cd00067">
    <property type="entry name" value="GAL4"/>
    <property type="match status" value="1"/>
</dbReference>
<evidence type="ECO:0000256" key="2">
    <source>
        <dbReference type="ARBA" id="ARBA00022723"/>
    </source>
</evidence>
<proteinExistence type="predicted"/>
<evidence type="ECO:0000256" key="8">
    <source>
        <dbReference type="SAM" id="MobiDB-lite"/>
    </source>
</evidence>
<organism evidence="10 11">
    <name type="scientific">Polytolypa hystricis (strain UAMH7299)</name>
    <dbReference type="NCBI Taxonomy" id="1447883"/>
    <lineage>
        <taxon>Eukaryota</taxon>
        <taxon>Fungi</taxon>
        <taxon>Dikarya</taxon>
        <taxon>Ascomycota</taxon>
        <taxon>Pezizomycotina</taxon>
        <taxon>Eurotiomycetes</taxon>
        <taxon>Eurotiomycetidae</taxon>
        <taxon>Onygenales</taxon>
        <taxon>Onygenales incertae sedis</taxon>
        <taxon>Polytolypa</taxon>
    </lineage>
</organism>
<keyword evidence="6" id="KW-0804">Transcription</keyword>
<feature type="region of interest" description="Disordered" evidence="8">
    <location>
        <begin position="85"/>
        <end position="136"/>
    </location>
</feature>
<dbReference type="SMART" id="SM00066">
    <property type="entry name" value="GAL4"/>
    <property type="match status" value="1"/>
</dbReference>
<name>A0A2B7Z492_POLH7</name>
<accession>A0A2B7Z492</accession>
<dbReference type="Proteomes" id="UP000224634">
    <property type="component" value="Unassembled WGS sequence"/>
</dbReference>
<dbReference type="InterPro" id="IPR052202">
    <property type="entry name" value="Yeast_MetPath_Reg"/>
</dbReference>
<dbReference type="PROSITE" id="PS50048">
    <property type="entry name" value="ZN2_CY6_FUNGAL_2"/>
    <property type="match status" value="1"/>
</dbReference>
<feature type="compositionally biased region" description="Basic and acidic residues" evidence="8">
    <location>
        <begin position="100"/>
        <end position="111"/>
    </location>
</feature>
<dbReference type="STRING" id="1447883.A0A2B7Z492"/>
<dbReference type="AlphaFoldDB" id="A0A2B7Z492"/>
<keyword evidence="2" id="KW-0479">Metal-binding</keyword>
<dbReference type="GO" id="GO:0008270">
    <property type="term" value="F:zinc ion binding"/>
    <property type="evidence" value="ECO:0007669"/>
    <property type="project" value="InterPro"/>
</dbReference>
<dbReference type="GO" id="GO:0000981">
    <property type="term" value="F:DNA-binding transcription factor activity, RNA polymerase II-specific"/>
    <property type="evidence" value="ECO:0007669"/>
    <property type="project" value="InterPro"/>
</dbReference>
<comment type="subcellular location">
    <subcellularLocation>
        <location evidence="1">Nucleus</location>
    </subcellularLocation>
</comment>
<keyword evidence="11" id="KW-1185">Reference proteome</keyword>
<dbReference type="InterPro" id="IPR036864">
    <property type="entry name" value="Zn2-C6_fun-type_DNA-bd_sf"/>
</dbReference>
<dbReference type="OrthoDB" id="3037908at2759"/>
<gene>
    <name evidence="10" type="ORF">AJ80_00432</name>
</gene>
<dbReference type="EMBL" id="PDNA01000003">
    <property type="protein sequence ID" value="PGH27882.1"/>
    <property type="molecule type" value="Genomic_DNA"/>
</dbReference>
<keyword evidence="5" id="KW-0238">DNA-binding</keyword>
<dbReference type="Gene3D" id="4.10.240.10">
    <property type="entry name" value="Zn(2)-C6 fungal-type DNA-binding domain"/>
    <property type="match status" value="1"/>
</dbReference>
<evidence type="ECO:0000256" key="4">
    <source>
        <dbReference type="ARBA" id="ARBA00023015"/>
    </source>
</evidence>
<keyword evidence="3" id="KW-0862">Zinc</keyword>
<dbReference type="Pfam" id="PF00172">
    <property type="entry name" value="Zn_clus"/>
    <property type="match status" value="1"/>
</dbReference>
<sequence>MDQAMTATEPDPLPRSKRQRVAAACDICRRRKFKCNGEQQECGPCRTRGNLNVKCTWNNSLFRASSSTSREDIVKLQERIKELEKDIESRSEQNAPHSTRLGDLDNTKEPLRTPSLDGTNAEPIPTSFITPAAGNQ</sequence>
<evidence type="ECO:0000256" key="5">
    <source>
        <dbReference type="ARBA" id="ARBA00023125"/>
    </source>
</evidence>
<dbReference type="SUPFAM" id="SSF57701">
    <property type="entry name" value="Zn2/Cys6 DNA-binding domain"/>
    <property type="match status" value="1"/>
</dbReference>
<dbReference type="InterPro" id="IPR001138">
    <property type="entry name" value="Zn2Cys6_DnaBD"/>
</dbReference>